<protein>
    <submittedName>
        <fullName evidence="2">Arsenite efflux pump</fullName>
    </submittedName>
</protein>
<feature type="transmembrane region" description="Helical" evidence="1">
    <location>
        <begin position="165"/>
        <end position="184"/>
    </location>
</feature>
<name>C9X4N6_9HYPH</name>
<dbReference type="EMBL" id="FN392669">
    <property type="protein sequence ID" value="CAY64638.2"/>
    <property type="molecule type" value="Genomic_DNA"/>
</dbReference>
<organism evidence="2">
    <name type="scientific">Sinorhizobium sp. As5-9</name>
    <dbReference type="NCBI Taxonomy" id="644408"/>
    <lineage>
        <taxon>Bacteria</taxon>
        <taxon>Pseudomonadati</taxon>
        <taxon>Pseudomonadota</taxon>
        <taxon>Alphaproteobacteria</taxon>
        <taxon>Hyphomicrobiales</taxon>
        <taxon>Rhizobiaceae</taxon>
        <taxon>Sinorhizobium/Ensifer group</taxon>
        <taxon>Sinorhizobium</taxon>
    </lineage>
</organism>
<feature type="non-terminal residue" evidence="2">
    <location>
        <position position="1"/>
    </location>
</feature>
<accession>C9X4N6</accession>
<gene>
    <name evidence="2" type="primary">ACR3(2)</name>
</gene>
<keyword evidence="1" id="KW-0472">Membrane</keyword>
<evidence type="ECO:0000313" key="2">
    <source>
        <dbReference type="EMBL" id="CAY64638.2"/>
    </source>
</evidence>
<sequence>GRSSLSRWRCSAGCSSAGYSGPICLETQIDSYIAGLIILAAAPCTAHGVRLVEPDSRVSRISRLLSGRSQRRRHGGRLRPIVRPDCLACRRLPCRGITLLLSVGLSTSSLPVIIAQLMRAHSCLRRGDKTALTETLMRTLTAAIARRTSGDSWILLFGFRENRSYAQPTIIALLAVPILIQVYFNSGCLSAEPHL</sequence>
<feature type="non-terminal residue" evidence="2">
    <location>
        <position position="195"/>
    </location>
</feature>
<proteinExistence type="predicted"/>
<keyword evidence="1" id="KW-1133">Transmembrane helix</keyword>
<evidence type="ECO:0000256" key="1">
    <source>
        <dbReference type="SAM" id="Phobius"/>
    </source>
</evidence>
<reference evidence="2" key="1">
    <citation type="journal article" date="2010" name="Syst. Appl. Microbiol.">
        <title>Arsenic-resistant bacteria associated with roots of the wild Cirsium arvense (L.) plant from an arsenic polluted soil, and screening of potential plant growth-promoting characteristics.</title>
        <authorList>
            <person name="Cavalca L."/>
            <person name="Zanchi R."/>
            <person name="Corsini A."/>
            <person name="Colombo M."/>
            <person name="Romagnoli C."/>
            <person name="Canzi E."/>
            <person name="Andreoni V."/>
        </authorList>
    </citation>
    <scope>NUCLEOTIDE SEQUENCE</scope>
    <source>
        <strain evidence="2">As5-9</strain>
    </source>
</reference>
<keyword evidence="1" id="KW-0812">Transmembrane</keyword>
<feature type="transmembrane region" description="Helical" evidence="1">
    <location>
        <begin position="97"/>
        <end position="118"/>
    </location>
</feature>
<dbReference type="AlphaFoldDB" id="C9X4N6"/>